<evidence type="ECO:0000313" key="2">
    <source>
        <dbReference type="Proteomes" id="UP000824120"/>
    </source>
</evidence>
<gene>
    <name evidence="1" type="ORF">H5410_025815</name>
</gene>
<comment type="caution">
    <text evidence="1">The sequence shown here is derived from an EMBL/GenBank/DDBJ whole genome shotgun (WGS) entry which is preliminary data.</text>
</comment>
<keyword evidence="2" id="KW-1185">Reference proteome</keyword>
<accession>A0A9J5YU87</accession>
<proteinExistence type="predicted"/>
<dbReference type="Proteomes" id="UP000824120">
    <property type="component" value="Chromosome 5"/>
</dbReference>
<feature type="non-terminal residue" evidence="1">
    <location>
        <position position="108"/>
    </location>
</feature>
<reference evidence="1 2" key="1">
    <citation type="submission" date="2020-09" db="EMBL/GenBank/DDBJ databases">
        <title>De no assembly of potato wild relative species, Solanum commersonii.</title>
        <authorList>
            <person name="Cho K."/>
        </authorList>
    </citation>
    <scope>NUCLEOTIDE SEQUENCE [LARGE SCALE GENOMIC DNA]</scope>
    <source>
        <strain evidence="1">LZ3.2</strain>
        <tissue evidence="1">Leaf</tissue>
    </source>
</reference>
<dbReference type="AlphaFoldDB" id="A0A9J5YU87"/>
<protein>
    <submittedName>
        <fullName evidence="1">Uncharacterized protein</fullName>
    </submittedName>
</protein>
<name>A0A9J5YU87_SOLCO</name>
<dbReference type="EMBL" id="JACXVP010000005">
    <property type="protein sequence ID" value="KAG5604323.1"/>
    <property type="molecule type" value="Genomic_DNA"/>
</dbReference>
<organism evidence="1 2">
    <name type="scientific">Solanum commersonii</name>
    <name type="common">Commerson's wild potato</name>
    <name type="synonym">Commerson's nightshade</name>
    <dbReference type="NCBI Taxonomy" id="4109"/>
    <lineage>
        <taxon>Eukaryota</taxon>
        <taxon>Viridiplantae</taxon>
        <taxon>Streptophyta</taxon>
        <taxon>Embryophyta</taxon>
        <taxon>Tracheophyta</taxon>
        <taxon>Spermatophyta</taxon>
        <taxon>Magnoliopsida</taxon>
        <taxon>eudicotyledons</taxon>
        <taxon>Gunneridae</taxon>
        <taxon>Pentapetalae</taxon>
        <taxon>asterids</taxon>
        <taxon>lamiids</taxon>
        <taxon>Solanales</taxon>
        <taxon>Solanaceae</taxon>
        <taxon>Solanoideae</taxon>
        <taxon>Solaneae</taxon>
        <taxon>Solanum</taxon>
    </lineage>
</organism>
<sequence length="108" mass="12126">MQGHSKEEYQIVLVVLAPQQQNEIAKIKNEERKSPERTGNYSDAEVRAKQDALAMAPILTTIPTPQQNAIIDHRINMSENEGKTVHMLMRPSQKLGDPTNFSSKSIGR</sequence>
<evidence type="ECO:0000313" key="1">
    <source>
        <dbReference type="EMBL" id="KAG5604323.1"/>
    </source>
</evidence>